<gene>
    <name evidence="1" type="ORF">JX265_014076</name>
</gene>
<reference evidence="1" key="1">
    <citation type="submission" date="2021-03" db="EMBL/GenBank/DDBJ databases">
        <title>Revisited historic fungal species revealed as producer of novel bioactive compounds through whole genome sequencing and comparative genomics.</title>
        <authorList>
            <person name="Vignolle G.A."/>
            <person name="Hochenegger N."/>
            <person name="Mach R.L."/>
            <person name="Mach-Aigner A.R."/>
            <person name="Javad Rahimi M."/>
            <person name="Salim K.A."/>
            <person name="Chan C.M."/>
            <person name="Lim L.B.L."/>
            <person name="Cai F."/>
            <person name="Druzhinina I.S."/>
            <person name="U'Ren J.M."/>
            <person name="Derntl C."/>
        </authorList>
    </citation>
    <scope>NUCLEOTIDE SEQUENCE</scope>
    <source>
        <strain evidence="1">TUCIM 5799</strain>
    </source>
</reference>
<keyword evidence="2" id="KW-1185">Reference proteome</keyword>
<comment type="caution">
    <text evidence="1">The sequence shown here is derived from an EMBL/GenBank/DDBJ whole genome shotgun (WGS) entry which is preliminary data.</text>
</comment>
<accession>A0A9Q0AFD7</accession>
<dbReference type="Proteomes" id="UP000829685">
    <property type="component" value="Unassembled WGS sequence"/>
</dbReference>
<dbReference type="Gene3D" id="3.80.10.10">
    <property type="entry name" value="Ribonuclease Inhibitor"/>
    <property type="match status" value="1"/>
</dbReference>
<protein>
    <recommendedName>
        <fullName evidence="3">F-box domain-containing protein</fullName>
    </recommendedName>
</protein>
<dbReference type="InterPro" id="IPR032675">
    <property type="entry name" value="LRR_dom_sf"/>
</dbReference>
<dbReference type="EMBL" id="JAFIMR010000178">
    <property type="protein sequence ID" value="KAI1845574.1"/>
    <property type="molecule type" value="Genomic_DNA"/>
</dbReference>
<evidence type="ECO:0008006" key="3">
    <source>
        <dbReference type="Google" id="ProtNLM"/>
    </source>
</evidence>
<evidence type="ECO:0000313" key="2">
    <source>
        <dbReference type="Proteomes" id="UP000829685"/>
    </source>
</evidence>
<organism evidence="1 2">
    <name type="scientific">Neoarthrinium moseri</name>
    <dbReference type="NCBI Taxonomy" id="1658444"/>
    <lineage>
        <taxon>Eukaryota</taxon>
        <taxon>Fungi</taxon>
        <taxon>Dikarya</taxon>
        <taxon>Ascomycota</taxon>
        <taxon>Pezizomycotina</taxon>
        <taxon>Sordariomycetes</taxon>
        <taxon>Xylariomycetidae</taxon>
        <taxon>Amphisphaeriales</taxon>
        <taxon>Apiosporaceae</taxon>
        <taxon>Neoarthrinium</taxon>
    </lineage>
</organism>
<evidence type="ECO:0000313" key="1">
    <source>
        <dbReference type="EMBL" id="KAI1845574.1"/>
    </source>
</evidence>
<dbReference type="SUPFAM" id="SSF52047">
    <property type="entry name" value="RNI-like"/>
    <property type="match status" value="1"/>
</dbReference>
<sequence length="411" mass="46153">MPTTINHSDCSMTPMFKKLHALPDEILLLIANEVACHDIKPWRRVCKRFSRIGGFGRLVVSPYKSGLDGLAHLSSSHLRWYVTEIDWHFEVFTPESSIPSPQSSDWEFQEAFAIFQKAICVQERFTQEMQRTAVLANILGCFENLHSLSLTHVDTHTLWDYTGGNHDPTSSLDAEKHSIGHQVFEALVAALSCCQGKIQKLVLGKGWQLRGQGFASIIQGLSSESSRYDNPFGHVRDLELALPSDMKGSNQLNFPGVFALIQSMTELENFTLLFDGFIARDSIPEKLLASTHIPKLEKLHVDAAKFRHHTELLEFLSRHASTLRFLTLHSIVLEDGSWENLLVGLRSKLFLDSFDIFNNQIETDGVLGPLQGDMFYIAAVAFVLSKSERNPFEVFRAPGQLLLRIASAVST</sequence>
<proteinExistence type="predicted"/>
<name>A0A9Q0AFD7_9PEZI</name>
<dbReference type="AlphaFoldDB" id="A0A9Q0AFD7"/>